<dbReference type="PANTHER" id="PTHR30385">
    <property type="entry name" value="SIGMA FACTOR F FLAGELLAR"/>
    <property type="match status" value="1"/>
</dbReference>
<dbReference type="Proteomes" id="UP000243819">
    <property type="component" value="Unassembled WGS sequence"/>
</dbReference>
<keyword evidence="1" id="KW-0805">Transcription regulation</keyword>
<dbReference type="InterPro" id="IPR007627">
    <property type="entry name" value="RNA_pol_sigma70_r2"/>
</dbReference>
<protein>
    <submittedName>
        <fullName evidence="7">RNA polymerase sigma factor, sigma-70 family</fullName>
    </submittedName>
</protein>
<dbReference type="Gene3D" id="1.10.1740.10">
    <property type="match status" value="1"/>
</dbReference>
<dbReference type="Pfam" id="PF08281">
    <property type="entry name" value="Sigma70_r4_2"/>
    <property type="match status" value="1"/>
</dbReference>
<dbReference type="RefSeq" id="WP_143055887.1">
    <property type="nucleotide sequence ID" value="NZ_FOIF01000003.1"/>
</dbReference>
<dbReference type="InterPro" id="IPR013324">
    <property type="entry name" value="RNA_pol_sigma_r3/r4-like"/>
</dbReference>
<dbReference type="GO" id="GO:0016987">
    <property type="term" value="F:sigma factor activity"/>
    <property type="evidence" value="ECO:0007669"/>
    <property type="project" value="UniProtKB-KW"/>
</dbReference>
<evidence type="ECO:0000259" key="5">
    <source>
        <dbReference type="Pfam" id="PF04542"/>
    </source>
</evidence>
<dbReference type="InterPro" id="IPR013325">
    <property type="entry name" value="RNA_pol_sigma_r2"/>
</dbReference>
<feature type="domain" description="RNA polymerase sigma-70 region 2" evidence="5">
    <location>
        <begin position="20"/>
        <end position="83"/>
    </location>
</feature>
<dbReference type="Pfam" id="PF04542">
    <property type="entry name" value="Sigma70_r2"/>
    <property type="match status" value="1"/>
</dbReference>
<evidence type="ECO:0000256" key="3">
    <source>
        <dbReference type="ARBA" id="ARBA00023125"/>
    </source>
</evidence>
<evidence type="ECO:0000256" key="2">
    <source>
        <dbReference type="ARBA" id="ARBA00023082"/>
    </source>
</evidence>
<proteinExistence type="predicted"/>
<dbReference type="AlphaFoldDB" id="A0A1H9YGM0"/>
<dbReference type="CDD" id="cd06171">
    <property type="entry name" value="Sigma70_r4"/>
    <property type="match status" value="1"/>
</dbReference>
<dbReference type="SUPFAM" id="SSF88946">
    <property type="entry name" value="Sigma2 domain of RNA polymerase sigma factors"/>
    <property type="match status" value="1"/>
</dbReference>
<dbReference type="InterPro" id="IPR013249">
    <property type="entry name" value="RNA_pol_sigma70_r4_t2"/>
</dbReference>
<dbReference type="InterPro" id="IPR014284">
    <property type="entry name" value="RNA_pol_sigma-70_dom"/>
</dbReference>
<keyword evidence="3" id="KW-0238">DNA-binding</keyword>
<dbReference type="STRING" id="1120990.SAMN03080614_10039"/>
<name>A0A1H9YGM0_9FIRM</name>
<dbReference type="SUPFAM" id="SSF88659">
    <property type="entry name" value="Sigma3 and sigma4 domains of RNA polymerase sigma factors"/>
    <property type="match status" value="1"/>
</dbReference>
<keyword evidence="8" id="KW-1185">Reference proteome</keyword>
<sequence>MASQQKGENMNKEEIIKSMEKGIYYFINLYKIPQVDKEDVYQQCIVKILTSLEEFDPKKGKLDGFLMARIRGVVKEWVRKNNKKPLLVEDFYIVDENSPEKVLENGIIMEEEYQRLKMAIEKLPPMQHKVITLKYFYNLSMSEIAVFLGIHYSTVAKYHQRGLQRLRKLMK</sequence>
<gene>
    <name evidence="7" type="ORF">SAMN03080614_10039</name>
</gene>
<dbReference type="Gene3D" id="1.10.10.10">
    <property type="entry name" value="Winged helix-like DNA-binding domain superfamily/Winged helix DNA-binding domain"/>
    <property type="match status" value="1"/>
</dbReference>
<dbReference type="InterPro" id="IPR036388">
    <property type="entry name" value="WH-like_DNA-bd_sf"/>
</dbReference>
<evidence type="ECO:0000259" key="6">
    <source>
        <dbReference type="Pfam" id="PF08281"/>
    </source>
</evidence>
<dbReference type="GO" id="GO:0006352">
    <property type="term" value="P:DNA-templated transcription initiation"/>
    <property type="evidence" value="ECO:0007669"/>
    <property type="project" value="InterPro"/>
</dbReference>
<accession>A0A1H9YGM0</accession>
<dbReference type="NCBIfam" id="TIGR02937">
    <property type="entry name" value="sigma70-ECF"/>
    <property type="match status" value="1"/>
</dbReference>
<keyword evidence="4" id="KW-0804">Transcription</keyword>
<dbReference type="GO" id="GO:0003677">
    <property type="term" value="F:DNA binding"/>
    <property type="evidence" value="ECO:0007669"/>
    <property type="project" value="UniProtKB-KW"/>
</dbReference>
<feature type="domain" description="RNA polymerase sigma factor 70 region 4 type 2" evidence="6">
    <location>
        <begin position="114"/>
        <end position="166"/>
    </location>
</feature>
<dbReference type="EMBL" id="FOIF01000003">
    <property type="protein sequence ID" value="SES68170.1"/>
    <property type="molecule type" value="Genomic_DNA"/>
</dbReference>
<evidence type="ECO:0000313" key="7">
    <source>
        <dbReference type="EMBL" id="SES68170.1"/>
    </source>
</evidence>
<evidence type="ECO:0000256" key="1">
    <source>
        <dbReference type="ARBA" id="ARBA00023015"/>
    </source>
</evidence>
<reference evidence="8" key="1">
    <citation type="submission" date="2016-10" db="EMBL/GenBank/DDBJ databases">
        <authorList>
            <person name="Varghese N."/>
            <person name="Submissions S."/>
        </authorList>
    </citation>
    <scope>NUCLEOTIDE SEQUENCE [LARGE SCALE GENOMIC DNA]</scope>
    <source>
        <strain evidence="8">DSM 13577</strain>
    </source>
</reference>
<organism evidence="7 8">
    <name type="scientific">Anaerobranca gottschalkii DSM 13577</name>
    <dbReference type="NCBI Taxonomy" id="1120990"/>
    <lineage>
        <taxon>Bacteria</taxon>
        <taxon>Bacillati</taxon>
        <taxon>Bacillota</taxon>
        <taxon>Clostridia</taxon>
        <taxon>Eubacteriales</taxon>
        <taxon>Proteinivoracaceae</taxon>
        <taxon>Anaerobranca</taxon>
    </lineage>
</organism>
<evidence type="ECO:0000313" key="8">
    <source>
        <dbReference type="Proteomes" id="UP000243819"/>
    </source>
</evidence>
<keyword evidence="2" id="KW-0731">Sigma factor</keyword>
<evidence type="ECO:0000256" key="4">
    <source>
        <dbReference type="ARBA" id="ARBA00023163"/>
    </source>
</evidence>
<dbReference type="OrthoDB" id="1730259at2"/>